<keyword evidence="1" id="KW-0472">Membrane</keyword>
<dbReference type="GeneID" id="303295893"/>
<reference evidence="3" key="1">
    <citation type="journal article" date="2019" name="Int. J. Syst. Evol. Microbiol.">
        <title>The Global Catalogue of Microorganisms (GCM) 10K type strain sequencing project: providing services to taxonomists for standard genome sequencing and annotation.</title>
        <authorList>
            <consortium name="The Broad Institute Genomics Platform"/>
            <consortium name="The Broad Institute Genome Sequencing Center for Infectious Disease"/>
            <person name="Wu L."/>
            <person name="Ma J."/>
        </authorList>
    </citation>
    <scope>NUCLEOTIDE SEQUENCE [LARGE SCALE GENOMIC DNA]</scope>
    <source>
        <strain evidence="3">CGMCC 1.16455</strain>
    </source>
</reference>
<accession>A0ABW0FDW8</accession>
<keyword evidence="3" id="KW-1185">Reference proteome</keyword>
<evidence type="ECO:0000256" key="1">
    <source>
        <dbReference type="SAM" id="Phobius"/>
    </source>
</evidence>
<feature type="transmembrane region" description="Helical" evidence="1">
    <location>
        <begin position="61"/>
        <end position="84"/>
    </location>
</feature>
<feature type="transmembrane region" description="Helical" evidence="1">
    <location>
        <begin position="33"/>
        <end position="55"/>
    </location>
</feature>
<protein>
    <recommendedName>
        <fullName evidence="4">PH domain-containing protein</fullName>
    </recommendedName>
</protein>
<name>A0ABW0FDW8_9MICO</name>
<comment type="caution">
    <text evidence="2">The sequence shown here is derived from an EMBL/GenBank/DDBJ whole genome shotgun (WGS) entry which is preliminary data.</text>
</comment>
<keyword evidence="1" id="KW-1133">Transmembrane helix</keyword>
<gene>
    <name evidence="2" type="ORF">ACFPK8_08665</name>
</gene>
<sequence length="186" mass="20017">MSTGGQASLGAERVQLSPMRDTVRGRRMLRERISLAVLTFLALGAALVLLIVAAVRADGALAIVGIVVGVVAVPLFAYVALLAVGALRTTFTLHDEGVSMRQTWGARRPAILWRDVHAVEPARAAYGSYRVAVHLRGGEIVLPDRLNLLLPSGSADELAQHPDVQTVMEHYGRWCELHGVPPRFAA</sequence>
<dbReference type="RefSeq" id="WP_343922126.1">
    <property type="nucleotide sequence ID" value="NZ_BAAAIR010000006.1"/>
</dbReference>
<evidence type="ECO:0000313" key="2">
    <source>
        <dbReference type="EMBL" id="MFC5297582.1"/>
    </source>
</evidence>
<dbReference type="EMBL" id="JBHSLN010000022">
    <property type="protein sequence ID" value="MFC5297582.1"/>
    <property type="molecule type" value="Genomic_DNA"/>
</dbReference>
<evidence type="ECO:0008006" key="4">
    <source>
        <dbReference type="Google" id="ProtNLM"/>
    </source>
</evidence>
<proteinExistence type="predicted"/>
<evidence type="ECO:0000313" key="3">
    <source>
        <dbReference type="Proteomes" id="UP001595937"/>
    </source>
</evidence>
<dbReference type="Proteomes" id="UP001595937">
    <property type="component" value="Unassembled WGS sequence"/>
</dbReference>
<keyword evidence="1" id="KW-0812">Transmembrane</keyword>
<organism evidence="2 3">
    <name type="scientific">Brachybacterium tyrofermentans</name>
    <dbReference type="NCBI Taxonomy" id="47848"/>
    <lineage>
        <taxon>Bacteria</taxon>
        <taxon>Bacillati</taxon>
        <taxon>Actinomycetota</taxon>
        <taxon>Actinomycetes</taxon>
        <taxon>Micrococcales</taxon>
        <taxon>Dermabacteraceae</taxon>
        <taxon>Brachybacterium</taxon>
    </lineage>
</organism>